<evidence type="ECO:0000313" key="2">
    <source>
        <dbReference type="Proteomes" id="UP001623660"/>
    </source>
</evidence>
<keyword evidence="2" id="KW-1185">Reference proteome</keyword>
<name>A0ABW8SHE5_9CLOT</name>
<accession>A0ABW8SHE5</accession>
<sequence length="236" mass="27738">MGCKKYKRVALIGLDGSGKSANIDKMKKDKDYTNYNFVWVRWKPTLLKPTYWLLEKNINKKSTSSNNEFTSFIPSKNTPDQVKLNSDYNTKSGMKDKIFKNPVIKNIWMILAIVDYVIQFQLKTIALTLGKKNVIFDRFYFDLFVDQGINFGYTPAQIEKEIRRFQWLFPKMDQIVYIRVSPETCFKRKDDIPNMVYLLKRYDIYEHLSKGGIWTFVDGEEAFKTVNGNIKKEILG</sequence>
<dbReference type="SUPFAM" id="SSF52540">
    <property type="entry name" value="P-loop containing nucleoside triphosphate hydrolases"/>
    <property type="match status" value="1"/>
</dbReference>
<evidence type="ECO:0008006" key="3">
    <source>
        <dbReference type="Google" id="ProtNLM"/>
    </source>
</evidence>
<organism evidence="1 2">
    <name type="scientific">Candidatus Clostridium eludens</name>
    <dbReference type="NCBI Taxonomy" id="3381663"/>
    <lineage>
        <taxon>Bacteria</taxon>
        <taxon>Bacillati</taxon>
        <taxon>Bacillota</taxon>
        <taxon>Clostridia</taxon>
        <taxon>Eubacteriales</taxon>
        <taxon>Clostridiaceae</taxon>
        <taxon>Clostridium</taxon>
    </lineage>
</organism>
<dbReference type="EMBL" id="JBJHZX010000004">
    <property type="protein sequence ID" value="MFL0194648.1"/>
    <property type="molecule type" value="Genomic_DNA"/>
</dbReference>
<protein>
    <recommendedName>
        <fullName evidence="3">Thymidylate kinase</fullName>
    </recommendedName>
</protein>
<proteinExistence type="predicted"/>
<dbReference type="Proteomes" id="UP001623660">
    <property type="component" value="Unassembled WGS sequence"/>
</dbReference>
<reference evidence="1 2" key="1">
    <citation type="submission" date="2024-11" db="EMBL/GenBank/DDBJ databases">
        <authorList>
            <person name="Heng Y.C."/>
            <person name="Lim A.C.H."/>
            <person name="Lee J.K.Y."/>
            <person name="Kittelmann S."/>
        </authorList>
    </citation>
    <scope>NUCLEOTIDE SEQUENCE [LARGE SCALE GENOMIC DNA]</scope>
    <source>
        <strain evidence="1 2">WILCCON 0269</strain>
    </source>
</reference>
<evidence type="ECO:0000313" key="1">
    <source>
        <dbReference type="EMBL" id="MFL0194648.1"/>
    </source>
</evidence>
<comment type="caution">
    <text evidence="1">The sequence shown here is derived from an EMBL/GenBank/DDBJ whole genome shotgun (WGS) entry which is preliminary data.</text>
</comment>
<dbReference type="RefSeq" id="WP_406790775.1">
    <property type="nucleotide sequence ID" value="NZ_JBJHZX010000004.1"/>
</dbReference>
<dbReference type="Gene3D" id="3.40.50.300">
    <property type="entry name" value="P-loop containing nucleotide triphosphate hydrolases"/>
    <property type="match status" value="1"/>
</dbReference>
<dbReference type="InterPro" id="IPR027417">
    <property type="entry name" value="P-loop_NTPase"/>
</dbReference>
<gene>
    <name evidence="1" type="ORF">ACJDU8_03540</name>
</gene>